<gene>
    <name evidence="2" type="ORF">NEZAVI_LOCUS9720</name>
</gene>
<protein>
    <submittedName>
        <fullName evidence="2">Uncharacterized protein</fullName>
    </submittedName>
</protein>
<dbReference type="Proteomes" id="UP001152798">
    <property type="component" value="Chromosome 4"/>
</dbReference>
<reference evidence="2" key="1">
    <citation type="submission" date="2022-01" db="EMBL/GenBank/DDBJ databases">
        <authorList>
            <person name="King R."/>
        </authorList>
    </citation>
    <scope>NUCLEOTIDE SEQUENCE</scope>
</reference>
<evidence type="ECO:0000313" key="3">
    <source>
        <dbReference type="Proteomes" id="UP001152798"/>
    </source>
</evidence>
<accession>A0A9P0MPZ7</accession>
<name>A0A9P0MPZ7_NEZVI</name>
<feature type="region of interest" description="Disordered" evidence="1">
    <location>
        <begin position="1"/>
        <end position="23"/>
    </location>
</feature>
<dbReference type="AlphaFoldDB" id="A0A9P0MPZ7"/>
<dbReference type="EMBL" id="OV725080">
    <property type="protein sequence ID" value="CAH1400495.1"/>
    <property type="molecule type" value="Genomic_DNA"/>
</dbReference>
<evidence type="ECO:0000313" key="2">
    <source>
        <dbReference type="EMBL" id="CAH1400495.1"/>
    </source>
</evidence>
<keyword evidence="3" id="KW-1185">Reference proteome</keyword>
<proteinExistence type="predicted"/>
<evidence type="ECO:0000256" key="1">
    <source>
        <dbReference type="SAM" id="MobiDB-lite"/>
    </source>
</evidence>
<dbReference type="OrthoDB" id="6626863at2759"/>
<feature type="region of interest" description="Disordered" evidence="1">
    <location>
        <begin position="109"/>
        <end position="144"/>
    </location>
</feature>
<sequence>MQKLKELQEEAQSPGLKINAAKTQEMRMNRSQENFFIEDEIIESATEFCYLRSMVSQDGGADEDVENHIRKVQKAFSQLCIFKTNVILDRNPQGQRRRGRPRETCRTLEKEMRSTRQTWSGVKKLTKDQNIPDGPMLHLRDSKN</sequence>
<organism evidence="2 3">
    <name type="scientific">Nezara viridula</name>
    <name type="common">Southern green stink bug</name>
    <name type="synonym">Cimex viridulus</name>
    <dbReference type="NCBI Taxonomy" id="85310"/>
    <lineage>
        <taxon>Eukaryota</taxon>
        <taxon>Metazoa</taxon>
        <taxon>Ecdysozoa</taxon>
        <taxon>Arthropoda</taxon>
        <taxon>Hexapoda</taxon>
        <taxon>Insecta</taxon>
        <taxon>Pterygota</taxon>
        <taxon>Neoptera</taxon>
        <taxon>Paraneoptera</taxon>
        <taxon>Hemiptera</taxon>
        <taxon>Heteroptera</taxon>
        <taxon>Panheteroptera</taxon>
        <taxon>Pentatomomorpha</taxon>
        <taxon>Pentatomoidea</taxon>
        <taxon>Pentatomidae</taxon>
        <taxon>Pentatominae</taxon>
        <taxon>Nezara</taxon>
    </lineage>
</organism>